<dbReference type="PANTHER" id="PTHR43792:SF8">
    <property type="entry name" value="[RIBOSOMAL PROTEIN US5]-ALANINE N-ACETYLTRANSFERASE"/>
    <property type="match status" value="1"/>
</dbReference>
<dbReference type="EC" id="2.3.-.-" evidence="5"/>
<dbReference type="GeneID" id="79270811"/>
<dbReference type="PROSITE" id="PS51186">
    <property type="entry name" value="GNAT"/>
    <property type="match status" value="1"/>
</dbReference>
<comment type="caution">
    <text evidence="5">The sequence shown here is derived from an EMBL/GenBank/DDBJ whole genome shotgun (WGS) entry which is preliminary data.</text>
</comment>
<dbReference type="InterPro" id="IPR000182">
    <property type="entry name" value="GNAT_dom"/>
</dbReference>
<keyword evidence="2 5" id="KW-0012">Acyltransferase</keyword>
<evidence type="ECO:0000259" key="4">
    <source>
        <dbReference type="PROSITE" id="PS51186"/>
    </source>
</evidence>
<dbReference type="EMBL" id="JBHTAG010000003">
    <property type="protein sequence ID" value="MFC7098266.1"/>
    <property type="molecule type" value="Genomic_DNA"/>
</dbReference>
<keyword evidence="6" id="KW-1185">Reference proteome</keyword>
<feature type="domain" description="N-acetyltransferase" evidence="4">
    <location>
        <begin position="12"/>
        <end position="165"/>
    </location>
</feature>
<proteinExistence type="inferred from homology"/>
<comment type="similarity">
    <text evidence="3">Belongs to the acetyltransferase family. RimJ subfamily.</text>
</comment>
<dbReference type="SUPFAM" id="SSF55729">
    <property type="entry name" value="Acyl-CoA N-acyltransferases (Nat)"/>
    <property type="match status" value="1"/>
</dbReference>
<evidence type="ECO:0000256" key="1">
    <source>
        <dbReference type="ARBA" id="ARBA00022679"/>
    </source>
</evidence>
<name>A0ABD5WY80_9EURY</name>
<protein>
    <submittedName>
        <fullName evidence="5">GNAT family N-acetyltransferase</fullName>
        <ecNumber evidence="5">2.3.-.-</ecNumber>
    </submittedName>
</protein>
<dbReference type="AlphaFoldDB" id="A0ABD5WY80"/>
<dbReference type="GO" id="GO:0016746">
    <property type="term" value="F:acyltransferase activity"/>
    <property type="evidence" value="ECO:0007669"/>
    <property type="project" value="UniProtKB-KW"/>
</dbReference>
<dbReference type="RefSeq" id="WP_276237232.1">
    <property type="nucleotide sequence ID" value="NZ_CP119989.1"/>
</dbReference>
<accession>A0ABD5WY80</accession>
<sequence>MPGSVFATGETVELRTIEAEDAAFLAETVNDPRVRAGTATTTPYSVADERAWIDGIGDGRDVHLLACVDGDPVGVVGLDHVNETFGSVEVGYQFAPAHWGEGYATDAVETLCEYAFQQRRFHKVLAYVFETNPASARVLEKVGFRDEGRHREEAYVDGEYVDMLAFGLLEGEWRDSDSGYRRDA</sequence>
<dbReference type="PANTHER" id="PTHR43792">
    <property type="entry name" value="GNAT FAMILY, PUTATIVE (AFU_ORTHOLOGUE AFUA_3G00765)-RELATED-RELATED"/>
    <property type="match status" value="1"/>
</dbReference>
<dbReference type="Proteomes" id="UP001596388">
    <property type="component" value="Unassembled WGS sequence"/>
</dbReference>
<dbReference type="Pfam" id="PF13302">
    <property type="entry name" value="Acetyltransf_3"/>
    <property type="match status" value="1"/>
</dbReference>
<reference evidence="5 6" key="1">
    <citation type="journal article" date="2019" name="Int. J. Syst. Evol. Microbiol.">
        <title>The Global Catalogue of Microorganisms (GCM) 10K type strain sequencing project: providing services to taxonomists for standard genome sequencing and annotation.</title>
        <authorList>
            <consortium name="The Broad Institute Genomics Platform"/>
            <consortium name="The Broad Institute Genome Sequencing Center for Infectious Disease"/>
            <person name="Wu L."/>
            <person name="Ma J."/>
        </authorList>
    </citation>
    <scope>NUCLEOTIDE SEQUENCE [LARGE SCALE GENOMIC DNA]</scope>
    <source>
        <strain evidence="5 6">DT55</strain>
    </source>
</reference>
<organism evidence="5 6">
    <name type="scientific">Halobaculum marinum</name>
    <dbReference type="NCBI Taxonomy" id="3031996"/>
    <lineage>
        <taxon>Archaea</taxon>
        <taxon>Methanobacteriati</taxon>
        <taxon>Methanobacteriota</taxon>
        <taxon>Stenosarchaea group</taxon>
        <taxon>Halobacteria</taxon>
        <taxon>Halobacteriales</taxon>
        <taxon>Haloferacaceae</taxon>
        <taxon>Halobaculum</taxon>
    </lineage>
</organism>
<evidence type="ECO:0000313" key="5">
    <source>
        <dbReference type="EMBL" id="MFC7098266.1"/>
    </source>
</evidence>
<dbReference type="InterPro" id="IPR051531">
    <property type="entry name" value="N-acetyltransferase"/>
</dbReference>
<dbReference type="Gene3D" id="3.40.630.30">
    <property type="match status" value="1"/>
</dbReference>
<dbReference type="InterPro" id="IPR016181">
    <property type="entry name" value="Acyl_CoA_acyltransferase"/>
</dbReference>
<gene>
    <name evidence="5" type="ORF">ACFQKD_13220</name>
</gene>
<evidence type="ECO:0000313" key="6">
    <source>
        <dbReference type="Proteomes" id="UP001596388"/>
    </source>
</evidence>
<evidence type="ECO:0000256" key="2">
    <source>
        <dbReference type="ARBA" id="ARBA00023315"/>
    </source>
</evidence>
<evidence type="ECO:0000256" key="3">
    <source>
        <dbReference type="ARBA" id="ARBA00038502"/>
    </source>
</evidence>
<keyword evidence="1 5" id="KW-0808">Transferase</keyword>
<dbReference type="CDD" id="cd04301">
    <property type="entry name" value="NAT_SF"/>
    <property type="match status" value="1"/>
</dbReference>